<dbReference type="Proteomes" id="UP001499878">
    <property type="component" value="Unassembled WGS sequence"/>
</dbReference>
<reference evidence="2" key="1">
    <citation type="journal article" date="2019" name="Int. J. Syst. Evol. Microbiol.">
        <title>The Global Catalogue of Microorganisms (GCM) 10K type strain sequencing project: providing services to taxonomists for standard genome sequencing and annotation.</title>
        <authorList>
            <consortium name="The Broad Institute Genomics Platform"/>
            <consortium name="The Broad Institute Genome Sequencing Center for Infectious Disease"/>
            <person name="Wu L."/>
            <person name="Ma J."/>
        </authorList>
    </citation>
    <scope>NUCLEOTIDE SEQUENCE [LARGE SCALE GENOMIC DNA]</scope>
    <source>
        <strain evidence="2">JCM 18306</strain>
    </source>
</reference>
<comment type="caution">
    <text evidence="1">The sequence shown here is derived from an EMBL/GenBank/DDBJ whole genome shotgun (WGS) entry which is preliminary data.</text>
</comment>
<gene>
    <name evidence="1" type="ORF">GCM10023323_72130</name>
</gene>
<name>A0ABP9TII1_9ACTN</name>
<keyword evidence="2" id="KW-1185">Reference proteome</keyword>
<evidence type="ECO:0000313" key="1">
    <source>
        <dbReference type="EMBL" id="GAA5216971.1"/>
    </source>
</evidence>
<proteinExistence type="predicted"/>
<protein>
    <recommendedName>
        <fullName evidence="3">Integrase</fullName>
    </recommendedName>
</protein>
<dbReference type="EMBL" id="BAABJR010000028">
    <property type="protein sequence ID" value="GAA5216971.1"/>
    <property type="molecule type" value="Genomic_DNA"/>
</dbReference>
<sequence>MTTTTTTLAFRLGTPDWERRYPVLIGETTVIGAVFRWHRDWLTLTSEGEHNLGRPEKGRRGVPQAAAQAAAAQVATEYAAGRITAMSLTDVTAAVPVLDGDVPLLHPRMPETPRNVETAQQVMTALAVHRWKPYTGFPGSDNPWWQECELCGWQGPRYWSHQRGRNGELPSTHRHPASAQFGAPAGCVGDTKVRELIAAYGQ</sequence>
<accession>A0ABP9TII1</accession>
<evidence type="ECO:0000313" key="2">
    <source>
        <dbReference type="Proteomes" id="UP001499878"/>
    </source>
</evidence>
<evidence type="ECO:0008006" key="3">
    <source>
        <dbReference type="Google" id="ProtNLM"/>
    </source>
</evidence>
<organism evidence="1 2">
    <name type="scientific">Streptomyces thinghirensis</name>
    <dbReference type="NCBI Taxonomy" id="551547"/>
    <lineage>
        <taxon>Bacteria</taxon>
        <taxon>Bacillati</taxon>
        <taxon>Actinomycetota</taxon>
        <taxon>Actinomycetes</taxon>
        <taxon>Kitasatosporales</taxon>
        <taxon>Streptomycetaceae</taxon>
        <taxon>Streptomyces</taxon>
    </lineage>
</organism>
<dbReference type="RefSeq" id="WP_345637887.1">
    <property type="nucleotide sequence ID" value="NZ_BAABJR010000028.1"/>
</dbReference>